<reference evidence="1" key="1">
    <citation type="submission" date="2015-06" db="EMBL/GenBank/DDBJ databases">
        <authorList>
            <person name="Nguyen H."/>
        </authorList>
    </citation>
    <scope>NUCLEOTIDE SEQUENCE</scope>
    <source>
        <strain evidence="1">DAOM 180753</strain>
    </source>
</reference>
<dbReference type="Proteomes" id="UP001227192">
    <property type="component" value="Unassembled WGS sequence"/>
</dbReference>
<keyword evidence="2" id="KW-1185">Reference proteome</keyword>
<proteinExistence type="predicted"/>
<organism evidence="1 2">
    <name type="scientific">Penicillium thymicola</name>
    <dbReference type="NCBI Taxonomy" id="293382"/>
    <lineage>
        <taxon>Eukaryota</taxon>
        <taxon>Fungi</taxon>
        <taxon>Dikarya</taxon>
        <taxon>Ascomycota</taxon>
        <taxon>Pezizomycotina</taxon>
        <taxon>Eurotiomycetes</taxon>
        <taxon>Eurotiomycetidae</taxon>
        <taxon>Eurotiales</taxon>
        <taxon>Aspergillaceae</taxon>
        <taxon>Penicillium</taxon>
    </lineage>
</organism>
<comment type="caution">
    <text evidence="1">The sequence shown here is derived from an EMBL/GenBank/DDBJ whole genome shotgun (WGS) entry which is preliminary data.</text>
</comment>
<protein>
    <submittedName>
        <fullName evidence="1">Uncharacterized protein</fullName>
    </submittedName>
</protein>
<accession>A0AAI9THL2</accession>
<evidence type="ECO:0000313" key="2">
    <source>
        <dbReference type="Proteomes" id="UP001227192"/>
    </source>
</evidence>
<evidence type="ECO:0000313" key="1">
    <source>
        <dbReference type="EMBL" id="KAJ9486589.1"/>
    </source>
</evidence>
<dbReference type="AlphaFoldDB" id="A0AAI9THL2"/>
<reference evidence="1" key="2">
    <citation type="journal article" date="2016" name="Fungal Biol.">
        <title>Ochratoxin A production by Penicillium thymicola.</title>
        <authorList>
            <person name="Nguyen H.D.T."/>
            <person name="McMullin D.R."/>
            <person name="Ponomareva E."/>
            <person name="Riley R."/>
            <person name="Pomraning K.R."/>
            <person name="Baker S.E."/>
            <person name="Seifert K.A."/>
        </authorList>
    </citation>
    <scope>NUCLEOTIDE SEQUENCE</scope>
    <source>
        <strain evidence="1">DAOM 180753</strain>
    </source>
</reference>
<sequence>MRSVGSAPTLSKYDYRSLPKSLASLAISYLSIRDLPPSGFHRPTAIYSNDIVNLGVHHLRNLSYETDYVYNCCGGLRPHIGASGINPQDCSYLAVSPFP</sequence>
<dbReference type="EMBL" id="LACB01000201">
    <property type="protein sequence ID" value="KAJ9486589.1"/>
    <property type="molecule type" value="Genomic_DNA"/>
</dbReference>
<name>A0AAI9THL2_PENTH</name>
<gene>
    <name evidence="1" type="ORF">VN97_g6737</name>
</gene>